<dbReference type="InterPro" id="IPR036047">
    <property type="entry name" value="F-box-like_dom_sf"/>
</dbReference>
<dbReference type="CDD" id="cd09917">
    <property type="entry name" value="F-box_SF"/>
    <property type="match status" value="1"/>
</dbReference>
<keyword evidence="5" id="KW-1185">Reference proteome</keyword>
<name>A0A0W0SAK3_9GAMM</name>
<dbReference type="Proteomes" id="UP000277577">
    <property type="component" value="Chromosome"/>
</dbReference>
<dbReference type="EMBL" id="LR134173">
    <property type="protein sequence ID" value="VEB34644.1"/>
    <property type="molecule type" value="Genomic_DNA"/>
</dbReference>
<dbReference type="InterPro" id="IPR001810">
    <property type="entry name" value="F-box_dom"/>
</dbReference>
<dbReference type="AlphaFoldDB" id="A0A0W0SAK3"/>
<organism evidence="2 4">
    <name type="scientific">Legionella cherrii</name>
    <dbReference type="NCBI Taxonomy" id="28084"/>
    <lineage>
        <taxon>Bacteria</taxon>
        <taxon>Pseudomonadati</taxon>
        <taxon>Pseudomonadota</taxon>
        <taxon>Gammaproteobacteria</taxon>
        <taxon>Legionellales</taxon>
        <taxon>Legionellaceae</taxon>
        <taxon>Legionella</taxon>
    </lineage>
</organism>
<evidence type="ECO:0000313" key="5">
    <source>
        <dbReference type="Proteomes" id="UP000277577"/>
    </source>
</evidence>
<protein>
    <recommendedName>
        <fullName evidence="1">F-box domain-containing protein</fullName>
    </recommendedName>
</protein>
<gene>
    <name evidence="2" type="ORF">Lche_2658</name>
    <name evidence="3" type="ORF">NCTC11976_00945</name>
</gene>
<evidence type="ECO:0000259" key="1">
    <source>
        <dbReference type="PROSITE" id="PS50181"/>
    </source>
</evidence>
<dbReference type="SUPFAM" id="SSF81383">
    <property type="entry name" value="F-box domain"/>
    <property type="match status" value="1"/>
</dbReference>
<sequence length="307" mass="34867">MYKMLAKSEKPIPTETTTHTPSRLQDLVLTKIAQDYPSLSLRIIHDERLKIPNFKEFLKINSAFINLLPKELKLTIIELLSIKDRKSVMKVSKEWRQLVAHAANSHLDAVAGKLEPIVTFDFVPVMEQLLFRVEDYFQRNRKRATQVEQVRQLKTDMSLLTKPLAKFLHCQRSINKILAALKPAPRSGVSFFSKLDKPQNNELLEIILSYSPECLKLAKEPWFKEVMIYGELAPEHSVSKLFADAFAEIKNLQNAAVKLDAGLKFKGGLTLSQHTLATLFPASRAEIESELSIPTVSLSIAPFRFAK</sequence>
<dbReference type="Pfam" id="PF00646">
    <property type="entry name" value="F-box"/>
    <property type="match status" value="1"/>
</dbReference>
<evidence type="ECO:0000313" key="3">
    <source>
        <dbReference type="EMBL" id="VEB34644.1"/>
    </source>
</evidence>
<reference evidence="3 5" key="2">
    <citation type="submission" date="2018-12" db="EMBL/GenBank/DDBJ databases">
        <authorList>
            <consortium name="Pathogen Informatics"/>
        </authorList>
    </citation>
    <scope>NUCLEOTIDE SEQUENCE [LARGE SCALE GENOMIC DNA]</scope>
    <source>
        <strain evidence="3 5">NCTC11976</strain>
    </source>
</reference>
<accession>A0A0W0SAK3</accession>
<evidence type="ECO:0000313" key="2">
    <source>
        <dbReference type="EMBL" id="KTC80638.1"/>
    </source>
</evidence>
<dbReference type="Proteomes" id="UP000054921">
    <property type="component" value="Unassembled WGS sequence"/>
</dbReference>
<dbReference type="Gene3D" id="1.20.1280.50">
    <property type="match status" value="1"/>
</dbReference>
<dbReference type="EMBL" id="LNXW01000013">
    <property type="protein sequence ID" value="KTC80638.1"/>
    <property type="molecule type" value="Genomic_DNA"/>
</dbReference>
<evidence type="ECO:0000313" key="4">
    <source>
        <dbReference type="Proteomes" id="UP000054921"/>
    </source>
</evidence>
<proteinExistence type="predicted"/>
<feature type="domain" description="F-box" evidence="1">
    <location>
        <begin position="62"/>
        <end position="110"/>
    </location>
</feature>
<dbReference type="OrthoDB" id="5653835at2"/>
<dbReference type="PROSITE" id="PS50181">
    <property type="entry name" value="FBOX"/>
    <property type="match status" value="1"/>
</dbReference>
<dbReference type="PATRIC" id="fig|28084.5.peg.2874"/>
<reference evidence="2 4" key="1">
    <citation type="submission" date="2015-11" db="EMBL/GenBank/DDBJ databases">
        <title>Genomic analysis of 38 Legionella species identifies large and diverse effector repertoires.</title>
        <authorList>
            <person name="Burstein D."/>
            <person name="Amaro F."/>
            <person name="Zusman T."/>
            <person name="Lifshitz Z."/>
            <person name="Cohen O."/>
            <person name="Gilbert J.A."/>
            <person name="Pupko T."/>
            <person name="Shuman H.A."/>
            <person name="Segal G."/>
        </authorList>
    </citation>
    <scope>NUCLEOTIDE SEQUENCE [LARGE SCALE GENOMIC DNA]</scope>
    <source>
        <strain evidence="2 4">ORW</strain>
    </source>
</reference>